<gene>
    <name evidence="4" type="ORF">FisN_3Lh577</name>
</gene>
<proteinExistence type="predicted"/>
<dbReference type="Gene3D" id="2.40.100.10">
    <property type="entry name" value="Cyclophilin-like"/>
    <property type="match status" value="1"/>
</dbReference>
<feature type="domain" description="PPIase cyclophilin-type" evidence="3">
    <location>
        <begin position="209"/>
        <end position="355"/>
    </location>
</feature>
<dbReference type="Proteomes" id="UP000198406">
    <property type="component" value="Unassembled WGS sequence"/>
</dbReference>
<keyword evidence="1" id="KW-0175">Coiled coil</keyword>
<keyword evidence="5" id="KW-1185">Reference proteome</keyword>
<protein>
    <recommendedName>
        <fullName evidence="3">PPIase cyclophilin-type domain-containing protein</fullName>
    </recommendedName>
</protein>
<dbReference type="Pfam" id="PF00160">
    <property type="entry name" value="Pro_isomerase"/>
    <property type="match status" value="1"/>
</dbReference>
<dbReference type="InterPro" id="IPR029000">
    <property type="entry name" value="Cyclophilin-like_dom_sf"/>
</dbReference>
<name>A0A1Z5J8R4_FISSO</name>
<accession>A0A1Z5J8R4</accession>
<evidence type="ECO:0000313" key="5">
    <source>
        <dbReference type="Proteomes" id="UP000198406"/>
    </source>
</evidence>
<reference evidence="4 5" key="1">
    <citation type="journal article" date="2015" name="Plant Cell">
        <title>Oil accumulation by the oleaginous diatom Fistulifera solaris as revealed by the genome and transcriptome.</title>
        <authorList>
            <person name="Tanaka T."/>
            <person name="Maeda Y."/>
            <person name="Veluchamy A."/>
            <person name="Tanaka M."/>
            <person name="Abida H."/>
            <person name="Marechal E."/>
            <person name="Bowler C."/>
            <person name="Muto M."/>
            <person name="Sunaga Y."/>
            <person name="Tanaka M."/>
            <person name="Yoshino T."/>
            <person name="Taniguchi T."/>
            <person name="Fukuda Y."/>
            <person name="Nemoto M."/>
            <person name="Matsumoto M."/>
            <person name="Wong P.S."/>
            <person name="Aburatani S."/>
            <person name="Fujibuchi W."/>
        </authorList>
    </citation>
    <scope>NUCLEOTIDE SEQUENCE [LARGE SCALE GENOMIC DNA]</scope>
    <source>
        <strain evidence="4 5">JPCC DA0580</strain>
    </source>
</reference>
<dbReference type="InParanoid" id="A0A1Z5J8R4"/>
<feature type="transmembrane region" description="Helical" evidence="2">
    <location>
        <begin position="68"/>
        <end position="86"/>
    </location>
</feature>
<dbReference type="EMBL" id="BDSP01000016">
    <property type="protein sequence ID" value="GAX10365.1"/>
    <property type="molecule type" value="Genomic_DNA"/>
</dbReference>
<keyword evidence="2" id="KW-0812">Transmembrane</keyword>
<evidence type="ECO:0000256" key="2">
    <source>
        <dbReference type="SAM" id="Phobius"/>
    </source>
</evidence>
<evidence type="ECO:0000313" key="4">
    <source>
        <dbReference type="EMBL" id="GAX10365.1"/>
    </source>
</evidence>
<dbReference type="GO" id="GO:0003755">
    <property type="term" value="F:peptidyl-prolyl cis-trans isomerase activity"/>
    <property type="evidence" value="ECO:0007669"/>
    <property type="project" value="InterPro"/>
</dbReference>
<dbReference type="OrthoDB" id="41872at2759"/>
<comment type="caution">
    <text evidence="4">The sequence shown here is derived from an EMBL/GenBank/DDBJ whole genome shotgun (WGS) entry which is preliminary data.</text>
</comment>
<dbReference type="AlphaFoldDB" id="A0A1Z5J8R4"/>
<dbReference type="InterPro" id="IPR002130">
    <property type="entry name" value="Cyclophilin-type_PPIase_dom"/>
</dbReference>
<dbReference type="SUPFAM" id="SSF50891">
    <property type="entry name" value="Cyclophilin-like"/>
    <property type="match status" value="1"/>
</dbReference>
<keyword evidence="2" id="KW-0472">Membrane</keyword>
<feature type="coiled-coil region" evidence="1">
    <location>
        <begin position="104"/>
        <end position="175"/>
    </location>
</feature>
<sequence>MNDASKDDLELSPRLLKLTCKPSSNLQLSSSSLDDSFSSRGDRVALSGIHQYKSQPINKKEAIRKSRISWFFVGCVASALFVIQLSRTAVSYTSQQVVYMQNNRQTLEELMGKAESELNKLKRELDAVDRMLQATTGMDPQQQMKVANLRALTEMKKLQQRVDKHTSKALTLKQRVQKDSVEEVRRIYGKEPIHVMFELIFPDGRPGPEKFVVELAPTELMPHSIQTFLAMVADHLWDNCSFILNALQVIKAAPLPYDRTSAKDKARQFSDANLETVTFKEYSPEHPHQPYTIAFAADGSPSFYINTADNTELHRGDPCFGRIIWGIDTIQRLEAYPTLNGVWFKERVGIKTVHVMSDVEKETMLQSRGKSLLRASKR</sequence>
<keyword evidence="2" id="KW-1133">Transmembrane helix</keyword>
<organism evidence="4 5">
    <name type="scientific">Fistulifera solaris</name>
    <name type="common">Oleaginous diatom</name>
    <dbReference type="NCBI Taxonomy" id="1519565"/>
    <lineage>
        <taxon>Eukaryota</taxon>
        <taxon>Sar</taxon>
        <taxon>Stramenopiles</taxon>
        <taxon>Ochrophyta</taxon>
        <taxon>Bacillariophyta</taxon>
        <taxon>Bacillariophyceae</taxon>
        <taxon>Bacillariophycidae</taxon>
        <taxon>Naviculales</taxon>
        <taxon>Naviculaceae</taxon>
        <taxon>Fistulifera</taxon>
    </lineage>
</organism>
<evidence type="ECO:0000256" key="1">
    <source>
        <dbReference type="SAM" id="Coils"/>
    </source>
</evidence>
<evidence type="ECO:0000259" key="3">
    <source>
        <dbReference type="Pfam" id="PF00160"/>
    </source>
</evidence>